<protein>
    <recommendedName>
        <fullName evidence="12">C2H2-type domain-containing protein</fullName>
    </recommendedName>
</protein>
<evidence type="ECO:0000256" key="5">
    <source>
        <dbReference type="ARBA" id="ARBA00022833"/>
    </source>
</evidence>
<keyword evidence="9" id="KW-0539">Nucleus</keyword>
<evidence type="ECO:0000256" key="9">
    <source>
        <dbReference type="ARBA" id="ARBA00023242"/>
    </source>
</evidence>
<keyword evidence="7" id="KW-0238">DNA-binding</keyword>
<dbReference type="InterPro" id="IPR013087">
    <property type="entry name" value="Znf_C2H2_type"/>
</dbReference>
<feature type="compositionally biased region" description="Polar residues" evidence="11">
    <location>
        <begin position="400"/>
        <end position="415"/>
    </location>
</feature>
<dbReference type="GO" id="GO:0008270">
    <property type="term" value="F:zinc ion binding"/>
    <property type="evidence" value="ECO:0007669"/>
    <property type="project" value="UniProtKB-KW"/>
</dbReference>
<dbReference type="InterPro" id="IPR052795">
    <property type="entry name" value="RREB1"/>
</dbReference>
<dbReference type="Pfam" id="PF13912">
    <property type="entry name" value="zf-C2H2_6"/>
    <property type="match status" value="1"/>
</dbReference>
<feature type="domain" description="C2H2-type" evidence="12">
    <location>
        <begin position="305"/>
        <end position="332"/>
    </location>
</feature>
<evidence type="ECO:0000256" key="8">
    <source>
        <dbReference type="ARBA" id="ARBA00023163"/>
    </source>
</evidence>
<evidence type="ECO:0000256" key="11">
    <source>
        <dbReference type="SAM" id="MobiDB-lite"/>
    </source>
</evidence>
<dbReference type="RefSeq" id="XP_066936056.1">
    <property type="nucleotide sequence ID" value="XM_067079955.1"/>
</dbReference>
<evidence type="ECO:0000256" key="2">
    <source>
        <dbReference type="ARBA" id="ARBA00022723"/>
    </source>
</evidence>
<evidence type="ECO:0000313" key="14">
    <source>
        <dbReference type="Proteomes" id="UP000594262"/>
    </source>
</evidence>
<dbReference type="FunFam" id="3.30.160.60:FF:000325">
    <property type="entry name" value="ZFP90 zinc finger protein"/>
    <property type="match status" value="1"/>
</dbReference>
<dbReference type="PANTHER" id="PTHR46451:SF1">
    <property type="entry name" value="RAS-RESPONSIVE ELEMENT-BINDING PROTEIN 1"/>
    <property type="match status" value="1"/>
</dbReference>
<keyword evidence="6" id="KW-0805">Transcription regulation</keyword>
<feature type="domain" description="C2H2-type" evidence="12">
    <location>
        <begin position="276"/>
        <end position="304"/>
    </location>
</feature>
<feature type="domain" description="C2H2-type" evidence="12">
    <location>
        <begin position="199"/>
        <end position="226"/>
    </location>
</feature>
<sequence length="502" mass="55945">MPDMDEENAPKAILTSMEVKDIIASSYGENGKRCYKVQWKESWVFEEHLVNCKQLLAKFWKENSKGAKQQTNGNFATPIPGNGLPQRGPTMSSRKRDAKGKAKVNIEAMANHLKQGSSSKGPSSATEMDGVWVLDSNHGSDNESDFEAGSDFEDETIKSSKKKNFTPYELKCDVCEAEFRKITEFRKHYASQHPGVNPFDCEVCHQRFGKKENLMRHMMKHTGEYPYFCNFCGKTAADPSTLRKHVEAKHKIEAKNANTGIKKSTPNKNNGSQASMICHICSKEIETIKAFKEHFRAEHPDMKPFQCDICGKGFEKKENLTRHIRVHTNDRIYSCDLCGKSYTDGSSLKKHVKMQICILNRRSGKKVTKAVAEVIKTRGDVASASQVDLSFGKSEDEVQVTDSQAISEGNSQSNDMEPEAQFIIEASTSQQPGEEQNEESQQKERVSSIESLLQTIKQVNELGTVVQSNGGTGSEQVAEMSSRIVFPTINIPKGFEKGDGGS</sequence>
<dbReference type="SUPFAM" id="SSF57667">
    <property type="entry name" value="beta-beta-alpha zinc fingers"/>
    <property type="match status" value="2"/>
</dbReference>
<feature type="domain" description="C2H2-type" evidence="12">
    <location>
        <begin position="333"/>
        <end position="367"/>
    </location>
</feature>
<dbReference type="FunFam" id="3.30.160.60:FF:000145">
    <property type="entry name" value="Zinc finger protein 574"/>
    <property type="match status" value="1"/>
</dbReference>
<dbReference type="GO" id="GO:0001228">
    <property type="term" value="F:DNA-binding transcription activator activity, RNA polymerase II-specific"/>
    <property type="evidence" value="ECO:0007669"/>
    <property type="project" value="TreeGrafter"/>
</dbReference>
<evidence type="ECO:0000256" key="7">
    <source>
        <dbReference type="ARBA" id="ARBA00023125"/>
    </source>
</evidence>
<dbReference type="Pfam" id="PF00096">
    <property type="entry name" value="zf-C2H2"/>
    <property type="match status" value="4"/>
</dbReference>
<feature type="region of interest" description="Disordered" evidence="11">
    <location>
        <begin position="68"/>
        <end position="95"/>
    </location>
</feature>
<dbReference type="PANTHER" id="PTHR46451">
    <property type="entry name" value="RAS-RESPONSIVE ELEMENT-BINDING PROTEIN 1"/>
    <property type="match status" value="1"/>
</dbReference>
<feature type="domain" description="C2H2-type" evidence="12">
    <location>
        <begin position="227"/>
        <end position="255"/>
    </location>
</feature>
<dbReference type="Gene3D" id="2.40.50.40">
    <property type="match status" value="1"/>
</dbReference>
<evidence type="ECO:0000256" key="3">
    <source>
        <dbReference type="ARBA" id="ARBA00022737"/>
    </source>
</evidence>
<evidence type="ECO:0000256" key="6">
    <source>
        <dbReference type="ARBA" id="ARBA00023015"/>
    </source>
</evidence>
<dbReference type="GO" id="GO:0000978">
    <property type="term" value="F:RNA polymerase II cis-regulatory region sequence-specific DNA binding"/>
    <property type="evidence" value="ECO:0007669"/>
    <property type="project" value="TreeGrafter"/>
</dbReference>
<accession>A0A7M5V1T3</accession>
<feature type="domain" description="C2H2-type" evidence="12">
    <location>
        <begin position="170"/>
        <end position="198"/>
    </location>
</feature>
<reference evidence="13" key="1">
    <citation type="submission" date="2021-01" db="UniProtKB">
        <authorList>
            <consortium name="EnsemblMetazoa"/>
        </authorList>
    </citation>
    <scope>IDENTIFICATION</scope>
</reference>
<evidence type="ECO:0000256" key="10">
    <source>
        <dbReference type="PROSITE-ProRule" id="PRU00042"/>
    </source>
</evidence>
<keyword evidence="4 10" id="KW-0863">Zinc-finger</keyword>
<keyword evidence="2" id="KW-0479">Metal-binding</keyword>
<dbReference type="CDD" id="cd00024">
    <property type="entry name" value="CD_CSD"/>
    <property type="match status" value="1"/>
</dbReference>
<keyword evidence="14" id="KW-1185">Reference proteome</keyword>
<dbReference type="AlphaFoldDB" id="A0A7M5V1T3"/>
<dbReference type="InterPro" id="IPR036236">
    <property type="entry name" value="Znf_C2H2_sf"/>
</dbReference>
<dbReference type="GO" id="GO:0005634">
    <property type="term" value="C:nucleus"/>
    <property type="evidence" value="ECO:0007669"/>
    <property type="project" value="UniProtKB-SubCell"/>
</dbReference>
<feature type="region of interest" description="Disordered" evidence="11">
    <location>
        <begin position="392"/>
        <end position="415"/>
    </location>
</feature>
<comment type="subcellular location">
    <subcellularLocation>
        <location evidence="1">Nucleus</location>
    </subcellularLocation>
</comment>
<evidence type="ECO:0000256" key="4">
    <source>
        <dbReference type="ARBA" id="ARBA00022771"/>
    </source>
</evidence>
<dbReference type="Proteomes" id="UP000594262">
    <property type="component" value="Unplaced"/>
</dbReference>
<name>A0A7M5V1T3_9CNID</name>
<dbReference type="SUPFAM" id="SSF54160">
    <property type="entry name" value="Chromo domain-like"/>
    <property type="match status" value="1"/>
</dbReference>
<dbReference type="EnsemblMetazoa" id="CLYHEMT002025.1">
    <property type="protein sequence ID" value="CLYHEMP002025.1"/>
    <property type="gene ID" value="CLYHEMG002025"/>
</dbReference>
<dbReference type="GeneID" id="136823785"/>
<evidence type="ECO:0000256" key="1">
    <source>
        <dbReference type="ARBA" id="ARBA00004123"/>
    </source>
</evidence>
<organism evidence="13 14">
    <name type="scientific">Clytia hemisphaerica</name>
    <dbReference type="NCBI Taxonomy" id="252671"/>
    <lineage>
        <taxon>Eukaryota</taxon>
        <taxon>Metazoa</taxon>
        <taxon>Cnidaria</taxon>
        <taxon>Hydrozoa</taxon>
        <taxon>Hydroidolina</taxon>
        <taxon>Leptothecata</taxon>
        <taxon>Obeliida</taxon>
        <taxon>Clytiidae</taxon>
        <taxon>Clytia</taxon>
    </lineage>
</organism>
<keyword evidence="3" id="KW-0677">Repeat</keyword>
<dbReference type="InterPro" id="IPR016197">
    <property type="entry name" value="Chromo-like_dom_sf"/>
</dbReference>
<dbReference type="PROSITE" id="PS50157">
    <property type="entry name" value="ZINC_FINGER_C2H2_2"/>
    <property type="match status" value="6"/>
</dbReference>
<keyword evidence="5" id="KW-0862">Zinc</keyword>
<keyword evidence="8" id="KW-0804">Transcription</keyword>
<proteinExistence type="predicted"/>
<dbReference type="SMART" id="SM00355">
    <property type="entry name" value="ZnF_C2H2"/>
    <property type="match status" value="6"/>
</dbReference>
<dbReference type="OrthoDB" id="8922241at2759"/>
<dbReference type="Gene3D" id="3.30.160.60">
    <property type="entry name" value="Classic Zinc Finger"/>
    <property type="match status" value="4"/>
</dbReference>
<evidence type="ECO:0000259" key="12">
    <source>
        <dbReference type="PROSITE" id="PS50157"/>
    </source>
</evidence>
<evidence type="ECO:0000313" key="13">
    <source>
        <dbReference type="EnsemblMetazoa" id="CLYHEMP002025.1"/>
    </source>
</evidence>
<dbReference type="PROSITE" id="PS00028">
    <property type="entry name" value="ZINC_FINGER_C2H2_1"/>
    <property type="match status" value="3"/>
</dbReference>